<dbReference type="RefSeq" id="WP_111468887.1">
    <property type="nucleotide sequence ID" value="NZ_QLIX01000003.1"/>
</dbReference>
<dbReference type="AlphaFoldDB" id="A0A327MI51"/>
<evidence type="ECO:0008006" key="4">
    <source>
        <dbReference type="Google" id="ProtNLM"/>
    </source>
</evidence>
<protein>
    <recommendedName>
        <fullName evidence="4">DUF883 domain-containing protein</fullName>
    </recommendedName>
</protein>
<dbReference type="Proteomes" id="UP000249065">
    <property type="component" value="Unassembled WGS sequence"/>
</dbReference>
<keyword evidence="1" id="KW-0472">Membrane</keyword>
<gene>
    <name evidence="2" type="ORF">DOO78_06300</name>
</gene>
<dbReference type="EMBL" id="QLIX01000003">
    <property type="protein sequence ID" value="RAI59858.1"/>
    <property type="molecule type" value="Genomic_DNA"/>
</dbReference>
<keyword evidence="3" id="KW-1185">Reference proteome</keyword>
<dbReference type="OrthoDB" id="7273120at2"/>
<evidence type="ECO:0000256" key="1">
    <source>
        <dbReference type="SAM" id="Phobius"/>
    </source>
</evidence>
<evidence type="ECO:0000313" key="3">
    <source>
        <dbReference type="Proteomes" id="UP000249065"/>
    </source>
</evidence>
<sequence length="128" mass="14462">MGYLSSLRDRGEDLRDDAETYGRRAAGRLRDTGERLRDRGDDARGDLARLWHQLEDLVERRVRPAASDAIDHAGDYARQARGYARQGRDVAYDVADHLRDATRSRPLVAIGVAVAATWLISSMLRSRR</sequence>
<name>A0A327MI51_9PROT</name>
<keyword evidence="1" id="KW-1133">Transmembrane helix</keyword>
<comment type="caution">
    <text evidence="2">The sequence shown here is derived from an EMBL/GenBank/DDBJ whole genome shotgun (WGS) entry which is preliminary data.</text>
</comment>
<keyword evidence="1" id="KW-0812">Transmembrane</keyword>
<feature type="transmembrane region" description="Helical" evidence="1">
    <location>
        <begin position="107"/>
        <end position="124"/>
    </location>
</feature>
<proteinExistence type="predicted"/>
<evidence type="ECO:0000313" key="2">
    <source>
        <dbReference type="EMBL" id="RAI59858.1"/>
    </source>
</evidence>
<reference evidence="3" key="1">
    <citation type="submission" date="2018-06" db="EMBL/GenBank/DDBJ databases">
        <authorList>
            <person name="Khan S.A."/>
        </authorList>
    </citation>
    <scope>NUCLEOTIDE SEQUENCE [LARGE SCALE GENOMIC DNA]</scope>
    <source>
        <strain evidence="3">DB-1506</strain>
    </source>
</reference>
<organism evidence="2 3">
    <name type="scientific">Roseicella frigidaeris</name>
    <dbReference type="NCBI Taxonomy" id="2230885"/>
    <lineage>
        <taxon>Bacteria</taxon>
        <taxon>Pseudomonadati</taxon>
        <taxon>Pseudomonadota</taxon>
        <taxon>Alphaproteobacteria</taxon>
        <taxon>Acetobacterales</taxon>
        <taxon>Roseomonadaceae</taxon>
        <taxon>Roseicella</taxon>
    </lineage>
</organism>
<accession>A0A327MI51</accession>